<dbReference type="STRING" id="1185766.SAMN05216224_101183"/>
<evidence type="ECO:0000256" key="3">
    <source>
        <dbReference type="ARBA" id="ARBA00023163"/>
    </source>
</evidence>
<dbReference type="Gene3D" id="1.10.10.10">
    <property type="entry name" value="Winged helix-like DNA-binding domain superfamily/Winged helix DNA-binding domain"/>
    <property type="match status" value="1"/>
</dbReference>
<keyword evidence="1" id="KW-0805">Transcription regulation</keyword>
<evidence type="ECO:0000259" key="4">
    <source>
        <dbReference type="PROSITE" id="PS50043"/>
    </source>
</evidence>
<dbReference type="PRINTS" id="PR00038">
    <property type="entry name" value="HTHLUXR"/>
</dbReference>
<dbReference type="Pfam" id="PF00196">
    <property type="entry name" value="GerE"/>
    <property type="match status" value="1"/>
</dbReference>
<keyword evidence="2" id="KW-0238">DNA-binding</keyword>
<gene>
    <name evidence="5" type="ORF">DL1_06685</name>
</gene>
<protein>
    <submittedName>
        <fullName evidence="5">Transcriptional regulator</fullName>
    </submittedName>
</protein>
<dbReference type="InterPro" id="IPR000792">
    <property type="entry name" value="Tscrpt_reg_LuxR_C"/>
</dbReference>
<accession>A0A074U9D8</accession>
<dbReference type="GO" id="GO:0006355">
    <property type="term" value="P:regulation of DNA-templated transcription"/>
    <property type="evidence" value="ECO:0007669"/>
    <property type="project" value="InterPro"/>
</dbReference>
<proteinExistence type="predicted"/>
<dbReference type="OrthoDB" id="7432949at2"/>
<feature type="domain" description="HTH luxR-type" evidence="4">
    <location>
        <begin position="109"/>
        <end position="174"/>
    </location>
</feature>
<organism evidence="5 6">
    <name type="scientific">Thioclava dalianensis</name>
    <dbReference type="NCBI Taxonomy" id="1185766"/>
    <lineage>
        <taxon>Bacteria</taxon>
        <taxon>Pseudomonadati</taxon>
        <taxon>Pseudomonadota</taxon>
        <taxon>Alphaproteobacteria</taxon>
        <taxon>Rhodobacterales</taxon>
        <taxon>Paracoccaceae</taxon>
        <taxon>Thioclava</taxon>
    </lineage>
</organism>
<dbReference type="eggNOG" id="ENOG5032X67">
    <property type="taxonomic scope" value="Bacteria"/>
</dbReference>
<dbReference type="PANTHER" id="PTHR44688">
    <property type="entry name" value="DNA-BINDING TRANSCRIPTIONAL ACTIVATOR DEVR_DOSR"/>
    <property type="match status" value="1"/>
</dbReference>
<dbReference type="PROSITE" id="PS50043">
    <property type="entry name" value="HTH_LUXR_2"/>
    <property type="match status" value="1"/>
</dbReference>
<name>A0A074U9D8_9RHOB</name>
<dbReference type="InterPro" id="IPR036388">
    <property type="entry name" value="WH-like_DNA-bd_sf"/>
</dbReference>
<dbReference type="SUPFAM" id="SSF46894">
    <property type="entry name" value="C-terminal effector domain of the bipartite response regulators"/>
    <property type="match status" value="1"/>
</dbReference>
<dbReference type="CDD" id="cd06170">
    <property type="entry name" value="LuxR_C_like"/>
    <property type="match status" value="1"/>
</dbReference>
<dbReference type="GO" id="GO:0003677">
    <property type="term" value="F:DNA binding"/>
    <property type="evidence" value="ECO:0007669"/>
    <property type="project" value="UniProtKB-KW"/>
</dbReference>
<reference evidence="5 6" key="1">
    <citation type="submission" date="2014-03" db="EMBL/GenBank/DDBJ databases">
        <title>The draft genome sequence of Thioclava dalianensis DLFJ1-1.</title>
        <authorList>
            <person name="Lai Q."/>
            <person name="Shao Z."/>
        </authorList>
    </citation>
    <scope>NUCLEOTIDE SEQUENCE [LARGE SCALE GENOMIC DNA]</scope>
    <source>
        <strain evidence="5 6">DLFJ1-1</strain>
    </source>
</reference>
<sequence>MTFDPMPPAAEPALTWLDVGPDGRIMSRDPAIAHLIAGPVERGDVFALSPEAAYRHALDAANCAVDPRPTVLHPAGAKAACVRQVNVLPLEPGRIRLVFFVDCPDPARCSETCPKLTPRETSVLNLLAAGLRRDRIAFELNISMPTVDMHARNLRQKLEALTTPEAVACAARLGLIRL</sequence>
<keyword evidence="3" id="KW-0804">Transcription</keyword>
<dbReference type="RefSeq" id="WP_051693247.1">
    <property type="nucleotide sequence ID" value="NZ_FOVB01000001.1"/>
</dbReference>
<evidence type="ECO:0000313" key="5">
    <source>
        <dbReference type="EMBL" id="KEP71277.1"/>
    </source>
</evidence>
<keyword evidence="6" id="KW-1185">Reference proteome</keyword>
<dbReference type="Proteomes" id="UP000027725">
    <property type="component" value="Unassembled WGS sequence"/>
</dbReference>
<dbReference type="EMBL" id="JHEH01000002">
    <property type="protein sequence ID" value="KEP71277.1"/>
    <property type="molecule type" value="Genomic_DNA"/>
</dbReference>
<evidence type="ECO:0000313" key="6">
    <source>
        <dbReference type="Proteomes" id="UP000027725"/>
    </source>
</evidence>
<dbReference type="InterPro" id="IPR016032">
    <property type="entry name" value="Sig_transdc_resp-reg_C-effctor"/>
</dbReference>
<evidence type="ECO:0000256" key="1">
    <source>
        <dbReference type="ARBA" id="ARBA00023015"/>
    </source>
</evidence>
<comment type="caution">
    <text evidence="5">The sequence shown here is derived from an EMBL/GenBank/DDBJ whole genome shotgun (WGS) entry which is preliminary data.</text>
</comment>
<dbReference type="AlphaFoldDB" id="A0A074U9D8"/>
<dbReference type="PANTHER" id="PTHR44688:SF16">
    <property type="entry name" value="DNA-BINDING TRANSCRIPTIONAL ACTIVATOR DEVR_DOSR"/>
    <property type="match status" value="1"/>
</dbReference>
<dbReference type="SMART" id="SM00421">
    <property type="entry name" value="HTH_LUXR"/>
    <property type="match status" value="1"/>
</dbReference>
<evidence type="ECO:0000256" key="2">
    <source>
        <dbReference type="ARBA" id="ARBA00023125"/>
    </source>
</evidence>